<accession>A0AAV7QMR5</accession>
<reference evidence="1" key="1">
    <citation type="journal article" date="2022" name="bioRxiv">
        <title>Sequencing and chromosome-scale assembly of the giantPleurodeles waltlgenome.</title>
        <authorList>
            <person name="Brown T."/>
            <person name="Elewa A."/>
            <person name="Iarovenko S."/>
            <person name="Subramanian E."/>
            <person name="Araus A.J."/>
            <person name="Petzold A."/>
            <person name="Susuki M."/>
            <person name="Suzuki K.-i.T."/>
            <person name="Hayashi T."/>
            <person name="Toyoda A."/>
            <person name="Oliveira C."/>
            <person name="Osipova E."/>
            <person name="Leigh N.D."/>
            <person name="Simon A."/>
            <person name="Yun M.H."/>
        </authorList>
    </citation>
    <scope>NUCLEOTIDE SEQUENCE</scope>
    <source>
        <strain evidence="1">20211129_DDA</strain>
        <tissue evidence="1">Liver</tissue>
    </source>
</reference>
<protein>
    <submittedName>
        <fullName evidence="1">Uncharacterized protein</fullName>
    </submittedName>
</protein>
<name>A0AAV7QMR5_PLEWA</name>
<proteinExistence type="predicted"/>
<keyword evidence="2" id="KW-1185">Reference proteome</keyword>
<evidence type="ECO:0000313" key="2">
    <source>
        <dbReference type="Proteomes" id="UP001066276"/>
    </source>
</evidence>
<gene>
    <name evidence="1" type="ORF">NDU88_007105</name>
</gene>
<comment type="caution">
    <text evidence="1">The sequence shown here is derived from an EMBL/GenBank/DDBJ whole genome shotgun (WGS) entry which is preliminary data.</text>
</comment>
<evidence type="ECO:0000313" key="1">
    <source>
        <dbReference type="EMBL" id="KAJ1140767.1"/>
    </source>
</evidence>
<organism evidence="1 2">
    <name type="scientific">Pleurodeles waltl</name>
    <name type="common">Iberian ribbed newt</name>
    <dbReference type="NCBI Taxonomy" id="8319"/>
    <lineage>
        <taxon>Eukaryota</taxon>
        <taxon>Metazoa</taxon>
        <taxon>Chordata</taxon>
        <taxon>Craniata</taxon>
        <taxon>Vertebrata</taxon>
        <taxon>Euteleostomi</taxon>
        <taxon>Amphibia</taxon>
        <taxon>Batrachia</taxon>
        <taxon>Caudata</taxon>
        <taxon>Salamandroidea</taxon>
        <taxon>Salamandridae</taxon>
        <taxon>Pleurodelinae</taxon>
        <taxon>Pleurodeles</taxon>
    </lineage>
</organism>
<dbReference type="AlphaFoldDB" id="A0AAV7QMR5"/>
<dbReference type="EMBL" id="JANPWB010000010">
    <property type="protein sequence ID" value="KAJ1140767.1"/>
    <property type="molecule type" value="Genomic_DNA"/>
</dbReference>
<dbReference type="Proteomes" id="UP001066276">
    <property type="component" value="Chromosome 6"/>
</dbReference>
<sequence length="82" mass="8968">MEMGGLGMDRMCDEEESMSGACGGGEDVLYPHLESRAAVRLAAARGLLVECEVRFVRRVRRQLELGCVSAGRWGTRCNCDTS</sequence>